<feature type="compositionally biased region" description="Low complexity" evidence="2">
    <location>
        <begin position="502"/>
        <end position="529"/>
    </location>
</feature>
<dbReference type="Gene3D" id="3.30.40.10">
    <property type="entry name" value="Zinc/RING finger domain, C3HC4 (zinc finger)"/>
    <property type="match status" value="1"/>
</dbReference>
<dbReference type="eggNOG" id="KOG2169">
    <property type="taxonomic scope" value="Eukaryota"/>
</dbReference>
<dbReference type="HOGENOM" id="CLU_273531_0_0_1"/>
<feature type="compositionally biased region" description="Low complexity" evidence="2">
    <location>
        <begin position="573"/>
        <end position="622"/>
    </location>
</feature>
<feature type="region of interest" description="Disordered" evidence="2">
    <location>
        <begin position="1144"/>
        <end position="1176"/>
    </location>
</feature>
<feature type="compositionally biased region" description="Polar residues" evidence="2">
    <location>
        <begin position="644"/>
        <end position="665"/>
    </location>
</feature>
<dbReference type="VEuPathDB" id="FungiDB:TRIREDRAFT_110648"/>
<evidence type="ECO:0000313" key="3">
    <source>
        <dbReference type="EMBL" id="EGR45928.1"/>
    </source>
</evidence>
<reference evidence="3 4" key="1">
    <citation type="journal article" date="2008" name="Nat. Biotechnol.">
        <title>Genome sequencing and analysis of the biomass-degrading fungus Trichoderma reesei (syn. Hypocrea jecorina).</title>
        <authorList>
            <person name="Martinez D."/>
            <person name="Berka R.M."/>
            <person name="Henrissat B."/>
            <person name="Saloheimo M."/>
            <person name="Arvas M."/>
            <person name="Baker S.E."/>
            <person name="Chapman J."/>
            <person name="Chertkov O."/>
            <person name="Coutinho P.M."/>
            <person name="Cullen D."/>
            <person name="Danchin E.G."/>
            <person name="Grigoriev I.V."/>
            <person name="Harris P."/>
            <person name="Jackson M."/>
            <person name="Kubicek C.P."/>
            <person name="Han C.S."/>
            <person name="Ho I."/>
            <person name="Larrondo L.F."/>
            <person name="de Leon A.L."/>
            <person name="Magnuson J.K."/>
            <person name="Merino S."/>
            <person name="Misra M."/>
            <person name="Nelson B."/>
            <person name="Putnam N."/>
            <person name="Robbertse B."/>
            <person name="Salamov A.A."/>
            <person name="Schmoll M."/>
            <person name="Terry A."/>
            <person name="Thayer N."/>
            <person name="Westerholm-Parvinen A."/>
            <person name="Schoch C.L."/>
            <person name="Yao J."/>
            <person name="Barabote R."/>
            <person name="Nelson M.A."/>
            <person name="Detter C."/>
            <person name="Bruce D."/>
            <person name="Kuske C.R."/>
            <person name="Xie G."/>
            <person name="Richardson P."/>
            <person name="Rokhsar D.S."/>
            <person name="Lucas S.M."/>
            <person name="Rubin E.M."/>
            <person name="Dunn-Coleman N."/>
            <person name="Ward M."/>
            <person name="Brettin T.S."/>
        </authorList>
    </citation>
    <scope>NUCLEOTIDE SEQUENCE [LARGE SCALE GENOMIC DNA]</scope>
    <source>
        <strain evidence="3 4">QM6a</strain>
    </source>
</reference>
<dbReference type="GO" id="GO:0000785">
    <property type="term" value="C:chromatin"/>
    <property type="evidence" value="ECO:0007669"/>
    <property type="project" value="TreeGrafter"/>
</dbReference>
<keyword evidence="4" id="KW-1185">Reference proteome</keyword>
<dbReference type="GO" id="GO:0046872">
    <property type="term" value="F:metal ion binding"/>
    <property type="evidence" value="ECO:0007669"/>
    <property type="project" value="UniProtKB-KW"/>
</dbReference>
<feature type="compositionally biased region" description="Pro residues" evidence="2">
    <location>
        <begin position="408"/>
        <end position="456"/>
    </location>
</feature>
<dbReference type="GO" id="GO:0061665">
    <property type="term" value="F:SUMO ligase activity"/>
    <property type="evidence" value="ECO:0007669"/>
    <property type="project" value="TreeGrafter"/>
</dbReference>
<feature type="region of interest" description="Disordered" evidence="2">
    <location>
        <begin position="297"/>
        <end position="534"/>
    </location>
</feature>
<feature type="compositionally biased region" description="Polar residues" evidence="2">
    <location>
        <begin position="692"/>
        <end position="711"/>
    </location>
</feature>
<dbReference type="PANTHER" id="PTHR10782:SF4">
    <property type="entry name" value="TONALLI, ISOFORM E"/>
    <property type="match status" value="1"/>
</dbReference>
<feature type="compositionally biased region" description="Low complexity" evidence="2">
    <location>
        <begin position="301"/>
        <end position="324"/>
    </location>
</feature>
<keyword evidence="1" id="KW-0479">Metal-binding</keyword>
<evidence type="ECO:0000256" key="1">
    <source>
        <dbReference type="ARBA" id="ARBA00022723"/>
    </source>
</evidence>
<evidence type="ECO:0000313" key="4">
    <source>
        <dbReference type="Proteomes" id="UP000008984"/>
    </source>
</evidence>
<dbReference type="InterPro" id="IPR013083">
    <property type="entry name" value="Znf_RING/FYVE/PHD"/>
</dbReference>
<dbReference type="EMBL" id="GL985076">
    <property type="protein sequence ID" value="EGR45928.1"/>
    <property type="molecule type" value="Genomic_DNA"/>
</dbReference>
<protein>
    <submittedName>
        <fullName evidence="3">Predicted protein</fullName>
    </submittedName>
</protein>
<feature type="compositionally biased region" description="Polar residues" evidence="2">
    <location>
        <begin position="258"/>
        <end position="277"/>
    </location>
</feature>
<feature type="compositionally biased region" description="Pro residues" evidence="2">
    <location>
        <begin position="463"/>
        <end position="472"/>
    </location>
</feature>
<dbReference type="AlphaFoldDB" id="G0RSK0"/>
<dbReference type="GeneID" id="18482148"/>
<dbReference type="InterPro" id="IPR018527">
    <property type="entry name" value="Rubredoxin_Fe_BS"/>
</dbReference>
<dbReference type="OrthoDB" id="27975at2759"/>
<accession>G0RSK0</accession>
<dbReference type="PROSITE" id="PS00202">
    <property type="entry name" value="RUBREDOXIN"/>
    <property type="match status" value="1"/>
</dbReference>
<evidence type="ECO:0000256" key="2">
    <source>
        <dbReference type="SAM" id="MobiDB-lite"/>
    </source>
</evidence>
<dbReference type="PANTHER" id="PTHR10782">
    <property type="entry name" value="ZINC FINGER MIZ DOMAIN-CONTAINING PROTEIN"/>
    <property type="match status" value="1"/>
</dbReference>
<proteinExistence type="predicted"/>
<feature type="compositionally biased region" description="Low complexity" evidence="2">
    <location>
        <begin position="227"/>
        <end position="256"/>
    </location>
</feature>
<dbReference type="RefSeq" id="XP_006968242.1">
    <property type="nucleotide sequence ID" value="XM_006968180.1"/>
</dbReference>
<feature type="region of interest" description="Disordered" evidence="2">
    <location>
        <begin position="226"/>
        <end position="277"/>
    </location>
</feature>
<dbReference type="KEGG" id="tre:TRIREDRAFT_110648"/>
<feature type="region of interest" description="Disordered" evidence="2">
    <location>
        <begin position="573"/>
        <end position="730"/>
    </location>
</feature>
<organism evidence="4">
    <name type="scientific">Hypocrea jecorina (strain QM6a)</name>
    <name type="common">Trichoderma reesei</name>
    <dbReference type="NCBI Taxonomy" id="431241"/>
    <lineage>
        <taxon>Eukaryota</taxon>
        <taxon>Fungi</taxon>
        <taxon>Dikarya</taxon>
        <taxon>Ascomycota</taxon>
        <taxon>Pezizomycotina</taxon>
        <taxon>Sordariomycetes</taxon>
        <taxon>Hypocreomycetidae</taxon>
        <taxon>Hypocreales</taxon>
        <taxon>Hypocreaceae</taxon>
        <taxon>Trichoderma</taxon>
    </lineage>
</organism>
<dbReference type="GO" id="GO:0016925">
    <property type="term" value="P:protein sumoylation"/>
    <property type="evidence" value="ECO:0007669"/>
    <property type="project" value="TreeGrafter"/>
</dbReference>
<gene>
    <name evidence="3" type="ORF">TRIREDRAFT_110648</name>
</gene>
<dbReference type="STRING" id="431241.G0RSK0"/>
<sequence>MGTINQTMSDQDGDVDMAPVAPPLHTAMFEAIDLMKTRIRQLEEGNVSATPTERARYGMLLGACHNMDPVFLILHQQYCCWMIDRRTAYARFPIQPTVIDVAFDFITVFAIKWPHALAAIQSKKVPLMAFQIRDWFLCTSPTIANTLFTYIRRVIGVPNGPLGVEINHLFNMDNCQERAFEEQKVSPEEMAGIRSTMLRSYLAVVQKARIQQASLAGHVPASASAMNINNDNNNNNTNTDAGADANANTNTNTIGNHNYDTNNNAPRVTSRASHQPQLTRPLLQDLAHQTQAPMVRPQPHQALPHASSQASQASPQNAQPAALPARPPSQPAASSEGRLRPCGLQDPTGSPDFPRNLQATRVPGPPGPPALDQENFLPPMILPRGESLPPAERRPRQHQSHDTSHPSPSLPSPPQPQQSPPPLYPQHPSLPPRPLVSTHPSPPLPPPSLPPPPRPYTPRTQHPSPPPQPQEPSRPQYSSPASLLQRYPSPQLPQDAQHPQIHHQNQQRPPYPQRVQYPQYPQHPQYSQHSRQPQLPQHMQLQYLRQSQSHQQFMNPQHPQHLQYLQYVRNAQQQQLRNAQQHPTQHQQHPTQHQQHPTQHQQHPTQHQQHPTQHQQQTQQQQNHGTHGNESHLRGPNPHAMQNPAFTPLQQNHSLPPSGQTQQHGVQGDSRQHHQPSPMLSNGPPPLLSYPHHQNTPPTPTLQTSQVSQALQSSGGPQGRQGQGHVHSSPQLTMVRQPYRRSGMPVQVLQDPGLHYVQAQPHTRDPHLALPSHPGPTSSRSIPHFTTYPLPPYEHPCSPHHITSLEASLHLTGLRSPRRISSGPGQGAQKRLTRYYQFVSRFAVEPSEVPPQMGVAVFEFDVTQEETDRLSITSRPPASPLDDLYMTQLPVSRHFNHSLRYRLRMCFTRKNEGLAALDIASWSRRATYWPPHIFVSVNEKILHVRRKQHFHHDLPLELTDSLSRGKNKIKVSLPLFPGNLIQDIAYFMAVERIVTLDHDTVWDMVTSGPHVTVEVAKKEICRRLKGLDTDEIIIESDAIAVSVTDLYSSTLNKMPVRGRKCLHLECFDLGTWLLSRPSKPPQGLGEPTMVDCWACPICGMDARPCNLQVDDFFADVAKELLASGNTGVKKIEVLADGSWTAIEEVNEGEELSGSEGAQQSPPSRVKIQEETPDTLD</sequence>
<feature type="compositionally biased region" description="Basic and acidic residues" evidence="2">
    <location>
        <begin position="391"/>
        <end position="404"/>
    </location>
</feature>
<dbReference type="Proteomes" id="UP000008984">
    <property type="component" value="Unassembled WGS sequence"/>
</dbReference>
<name>G0RSK0_HYPJQ</name>